<dbReference type="PANTHER" id="PTHR20963:SF24">
    <property type="entry name" value="3-PHYTASE B"/>
    <property type="match status" value="1"/>
</dbReference>
<keyword evidence="4" id="KW-0378">Hydrolase</keyword>
<evidence type="ECO:0000256" key="13">
    <source>
        <dbReference type="ARBA" id="ARBA00043788"/>
    </source>
</evidence>
<dbReference type="InterPro" id="IPR000560">
    <property type="entry name" value="His_Pase_clade-2"/>
</dbReference>
<dbReference type="EMBL" id="JAGFBS010000072">
    <property type="protein sequence ID" value="KAG6369635.1"/>
    <property type="molecule type" value="Genomic_DNA"/>
</dbReference>
<dbReference type="GO" id="GO:0003993">
    <property type="term" value="F:acid phosphatase activity"/>
    <property type="evidence" value="ECO:0007669"/>
    <property type="project" value="TreeGrafter"/>
</dbReference>
<evidence type="ECO:0000256" key="5">
    <source>
        <dbReference type="ARBA" id="ARBA00023157"/>
    </source>
</evidence>
<dbReference type="PROSITE" id="PS00778">
    <property type="entry name" value="HIS_ACID_PHOSPHAT_2"/>
    <property type="match status" value="1"/>
</dbReference>
<dbReference type="PANTHER" id="PTHR20963">
    <property type="entry name" value="MULTIPLE INOSITOL POLYPHOSPHATE PHOSPHATASE-RELATED"/>
    <property type="match status" value="1"/>
</dbReference>
<dbReference type="Pfam" id="PF00328">
    <property type="entry name" value="His_Phos_2"/>
    <property type="match status" value="1"/>
</dbReference>
<sequence>MAKSAVQFVSLVASTLINRTAPPLGFPQELQQLWAQYSPWFPAATYAPPPGGCEIVQLQRHGARYPEKHPAKAIQKSVEKLKRAKRFKDPNLAFVKRYEYTLGIDDLVPFGAAQSFDAGQEHFVRYANLVNKEMLPFIRASESGRVIDSARNWSAGFAYASKQRYVPEISVIIPQSTNDTLDDKMCPQVGTSSHATKAWVNVFVPAITDRIKSAAPGAKLKKTDIVNLMSLCPFDTIAHEAPSPWCDLFTLEEWASYEYYGDLTDYYGNGYGQKLGRVQGVGYVNELLARLTGQPVQDETQTNHTLDDSPITFPLDRSFYADFSHDNQMISIYSALGLFLQPHDLDPTQPDKGRTWKDSQMVPFSGRMITEKLACDSSGIRQPGAYVRVLVNDAVQPLTFCTAHEDGLCALANFVESQSYARNNGEGDLALCFAKGKNRHEEMVPSVSSAWVALGWPK</sequence>
<evidence type="ECO:0000256" key="9">
    <source>
        <dbReference type="ARBA" id="ARBA00043670"/>
    </source>
</evidence>
<evidence type="ECO:0000256" key="3">
    <source>
        <dbReference type="ARBA" id="ARBA00022525"/>
    </source>
</evidence>
<comment type="catalytic activity">
    <reaction evidence="12">
        <text>1D-myo-inositol 1,2,4,5,6-pentakisphosphate + H2O = 1D-myo-inositol 1,2,5,6-tetrakisphosphate + phosphate</text>
        <dbReference type="Rhea" id="RHEA:77115"/>
        <dbReference type="ChEBI" id="CHEBI:15377"/>
        <dbReference type="ChEBI" id="CHEBI:43474"/>
        <dbReference type="ChEBI" id="CHEBI:57798"/>
        <dbReference type="ChEBI" id="CHEBI:195535"/>
    </reaction>
    <physiologicalReaction direction="left-to-right" evidence="12">
        <dbReference type="Rhea" id="RHEA:77116"/>
    </physiologicalReaction>
</comment>
<keyword evidence="6" id="KW-0325">Glycoprotein</keyword>
<feature type="disulfide bond" evidence="17">
    <location>
        <begin position="53"/>
        <end position="375"/>
    </location>
</feature>
<feature type="active site" description="Proton donor" evidence="16">
    <location>
        <position position="326"/>
    </location>
</feature>
<reference evidence="18" key="1">
    <citation type="submission" date="2021-03" db="EMBL/GenBank/DDBJ databases">
        <title>Evolutionary innovations through gain and loss of genes in the ectomycorrhizal Boletales.</title>
        <authorList>
            <person name="Wu G."/>
            <person name="Miyauchi S."/>
            <person name="Morin E."/>
            <person name="Yang Z.-L."/>
            <person name="Xu J."/>
            <person name="Martin F.M."/>
        </authorList>
    </citation>
    <scope>NUCLEOTIDE SEQUENCE</scope>
    <source>
        <strain evidence="18">BR01</strain>
    </source>
</reference>
<keyword evidence="3" id="KW-0964">Secreted</keyword>
<comment type="subunit">
    <text evidence="2">Monomer.</text>
</comment>
<evidence type="ECO:0000256" key="12">
    <source>
        <dbReference type="ARBA" id="ARBA00043748"/>
    </source>
</evidence>
<comment type="catalytic activity">
    <reaction evidence="11">
        <text>1D-myo-inositol 1,2,6-trisphosphate + H2O = 1D-myo-inositol 1,2-bisphosphate + phosphate</text>
        <dbReference type="Rhea" id="RHEA:77131"/>
        <dbReference type="ChEBI" id="CHEBI:15377"/>
        <dbReference type="ChEBI" id="CHEBI:43474"/>
        <dbReference type="ChEBI" id="CHEBI:195537"/>
        <dbReference type="ChEBI" id="CHEBI:195539"/>
    </reaction>
    <physiologicalReaction direction="left-to-right" evidence="11">
        <dbReference type="Rhea" id="RHEA:77132"/>
    </physiologicalReaction>
</comment>
<dbReference type="InterPro" id="IPR033379">
    <property type="entry name" value="Acid_Pase_AS"/>
</dbReference>
<dbReference type="InterPro" id="IPR016274">
    <property type="entry name" value="Histidine_acid_Pase_euk"/>
</dbReference>
<feature type="active site" description="Nucleophile" evidence="16">
    <location>
        <position position="61"/>
    </location>
</feature>
<evidence type="ECO:0000313" key="19">
    <source>
        <dbReference type="Proteomes" id="UP000683000"/>
    </source>
</evidence>
<comment type="caution">
    <text evidence="18">The sequence shown here is derived from an EMBL/GenBank/DDBJ whole genome shotgun (WGS) entry which is preliminary data.</text>
</comment>
<name>A0A8I3A475_9AGAM</name>
<dbReference type="Proteomes" id="UP000683000">
    <property type="component" value="Unassembled WGS sequence"/>
</dbReference>
<comment type="catalytic activity">
    <reaction evidence="13">
        <text>1D-myo-inositol hexakisphosphate + H2O = 1D-myo-inositol 1,2,4,5,6-pentakisphosphate + phosphate</text>
        <dbReference type="Rhea" id="RHEA:16989"/>
        <dbReference type="ChEBI" id="CHEBI:15377"/>
        <dbReference type="ChEBI" id="CHEBI:43474"/>
        <dbReference type="ChEBI" id="CHEBI:57798"/>
        <dbReference type="ChEBI" id="CHEBI:58130"/>
        <dbReference type="EC" id="3.1.3.8"/>
    </reaction>
    <physiologicalReaction direction="left-to-right" evidence="13">
        <dbReference type="Rhea" id="RHEA:16990"/>
    </physiologicalReaction>
</comment>
<dbReference type="GO" id="GO:0005576">
    <property type="term" value="C:extracellular region"/>
    <property type="evidence" value="ECO:0007669"/>
    <property type="project" value="UniProtKB-SubCell"/>
</dbReference>
<accession>A0A8I3A475</accession>
<evidence type="ECO:0000256" key="16">
    <source>
        <dbReference type="PIRSR" id="PIRSR000894-1"/>
    </source>
</evidence>
<organism evidence="18 19">
    <name type="scientific">Boletus reticuloceps</name>
    <dbReference type="NCBI Taxonomy" id="495285"/>
    <lineage>
        <taxon>Eukaryota</taxon>
        <taxon>Fungi</taxon>
        <taxon>Dikarya</taxon>
        <taxon>Basidiomycota</taxon>
        <taxon>Agaricomycotina</taxon>
        <taxon>Agaricomycetes</taxon>
        <taxon>Agaricomycetidae</taxon>
        <taxon>Boletales</taxon>
        <taxon>Boletineae</taxon>
        <taxon>Boletaceae</taxon>
        <taxon>Boletoideae</taxon>
        <taxon>Boletus</taxon>
    </lineage>
</organism>
<keyword evidence="5 17" id="KW-1015">Disulfide bond</keyword>
<dbReference type="SUPFAM" id="SSF53254">
    <property type="entry name" value="Phosphoglycerate mutase-like"/>
    <property type="match status" value="1"/>
</dbReference>
<evidence type="ECO:0000313" key="18">
    <source>
        <dbReference type="EMBL" id="KAG6369635.1"/>
    </source>
</evidence>
<evidence type="ECO:0000256" key="2">
    <source>
        <dbReference type="ARBA" id="ARBA00011245"/>
    </source>
</evidence>
<comment type="catalytic activity">
    <reaction evidence="9">
        <text>1D-myo-inositol 1,2,5,6-tetrakisphosphate + H2O = 1D-myo-inositol 1,2,6-trisphosphate + phosphate</text>
        <dbReference type="Rhea" id="RHEA:77119"/>
        <dbReference type="ChEBI" id="CHEBI:15377"/>
        <dbReference type="ChEBI" id="CHEBI:43474"/>
        <dbReference type="ChEBI" id="CHEBI:195535"/>
        <dbReference type="ChEBI" id="CHEBI:195537"/>
    </reaction>
    <physiologicalReaction direction="left-to-right" evidence="9">
        <dbReference type="Rhea" id="RHEA:77120"/>
    </physiologicalReaction>
</comment>
<evidence type="ECO:0000256" key="14">
    <source>
        <dbReference type="ARBA" id="ARBA00044106"/>
    </source>
</evidence>
<gene>
    <name evidence="18" type="ORF">JVT61DRAFT_14204</name>
</gene>
<evidence type="ECO:0000256" key="7">
    <source>
        <dbReference type="ARBA" id="ARBA00041857"/>
    </source>
</evidence>
<dbReference type="PIRSF" id="PIRSF000894">
    <property type="entry name" value="Acid_phosphatase"/>
    <property type="match status" value="1"/>
</dbReference>
<evidence type="ECO:0000256" key="1">
    <source>
        <dbReference type="ARBA" id="ARBA00004613"/>
    </source>
</evidence>
<evidence type="ECO:0000256" key="6">
    <source>
        <dbReference type="ARBA" id="ARBA00023180"/>
    </source>
</evidence>
<feature type="disulfide bond" evidence="17">
    <location>
        <begin position="401"/>
        <end position="409"/>
    </location>
</feature>
<protein>
    <recommendedName>
        <fullName evidence="14">Phytase A</fullName>
    </recommendedName>
    <alternativeName>
        <fullName evidence="15">Histidine acid phosphatase phyA</fullName>
    </alternativeName>
    <alternativeName>
        <fullName evidence="8">Myo-inositol hexakisphosphate phosphohydrolase A</fullName>
    </alternativeName>
    <alternativeName>
        <fullName evidence="7">Myo-inositol-hexaphosphate 3-phosphohydrolase A</fullName>
    </alternativeName>
</protein>
<keyword evidence="19" id="KW-1185">Reference proteome</keyword>
<dbReference type="AlphaFoldDB" id="A0A8I3A475"/>
<comment type="catalytic activity">
    <reaction evidence="10">
        <text>1D-myo-inositol 1,2-bisphosphate + H2O = 1D-myo-inositol 2-phosphate + phosphate</text>
        <dbReference type="Rhea" id="RHEA:77135"/>
        <dbReference type="ChEBI" id="CHEBI:15377"/>
        <dbReference type="ChEBI" id="CHEBI:43474"/>
        <dbReference type="ChEBI" id="CHEBI:84142"/>
        <dbReference type="ChEBI" id="CHEBI:195539"/>
    </reaction>
    <physiologicalReaction direction="left-to-right" evidence="10">
        <dbReference type="Rhea" id="RHEA:77136"/>
    </physiologicalReaction>
</comment>
<feature type="disulfide bond" evidence="17">
    <location>
        <begin position="232"/>
        <end position="246"/>
    </location>
</feature>
<evidence type="ECO:0000256" key="11">
    <source>
        <dbReference type="ARBA" id="ARBA00043721"/>
    </source>
</evidence>
<comment type="subcellular location">
    <subcellularLocation>
        <location evidence="1">Secreted</location>
    </subcellularLocation>
</comment>
<dbReference type="OrthoDB" id="6509975at2759"/>
<dbReference type="Gene3D" id="3.40.50.1240">
    <property type="entry name" value="Phosphoglycerate mutase-like"/>
    <property type="match status" value="1"/>
</dbReference>
<evidence type="ECO:0000256" key="17">
    <source>
        <dbReference type="PIRSR" id="PIRSR000894-2"/>
    </source>
</evidence>
<proteinExistence type="predicted"/>
<evidence type="ECO:0000256" key="8">
    <source>
        <dbReference type="ARBA" id="ARBA00042300"/>
    </source>
</evidence>
<evidence type="ECO:0000256" key="4">
    <source>
        <dbReference type="ARBA" id="ARBA00022801"/>
    </source>
</evidence>
<dbReference type="CDD" id="cd07061">
    <property type="entry name" value="HP_HAP_like"/>
    <property type="match status" value="1"/>
</dbReference>
<evidence type="ECO:0000256" key="10">
    <source>
        <dbReference type="ARBA" id="ARBA00043675"/>
    </source>
</evidence>
<evidence type="ECO:0000256" key="15">
    <source>
        <dbReference type="ARBA" id="ARBA00044262"/>
    </source>
</evidence>
<dbReference type="InterPro" id="IPR029033">
    <property type="entry name" value="His_PPase_superfam"/>
</dbReference>
<dbReference type="GO" id="GO:0016158">
    <property type="term" value="F:inositol hexakisphosphate 3-phosphatase activity"/>
    <property type="evidence" value="ECO:0007669"/>
    <property type="project" value="UniProtKB-EC"/>
</dbReference>